<keyword evidence="6" id="KW-0472">Membrane</keyword>
<keyword evidence="7" id="KW-1015">Disulfide bond</keyword>
<proteinExistence type="predicted"/>
<dbReference type="AlphaFoldDB" id="F0YIF2"/>
<keyword evidence="2" id="KW-0813">Transport</keyword>
<keyword evidence="11" id="KW-1185">Reference proteome</keyword>
<dbReference type="GeneID" id="20225902"/>
<feature type="domain" description="MRH" evidence="9">
    <location>
        <begin position="55"/>
        <end position="242"/>
    </location>
</feature>
<evidence type="ECO:0000256" key="1">
    <source>
        <dbReference type="ARBA" id="ARBA00004308"/>
    </source>
</evidence>
<keyword evidence="5" id="KW-1133">Transmembrane helix</keyword>
<dbReference type="Gene3D" id="2.70.130.10">
    <property type="entry name" value="Mannose-6-phosphate receptor binding domain"/>
    <property type="match status" value="1"/>
</dbReference>
<dbReference type="PANTHER" id="PTHR15071:SF0">
    <property type="entry name" value="MANNOSE 6-PHOSPHATE RECEPTOR-LIKE PROTEIN 1"/>
    <property type="match status" value="1"/>
</dbReference>
<evidence type="ECO:0000256" key="4">
    <source>
        <dbReference type="ARBA" id="ARBA00022729"/>
    </source>
</evidence>
<feature type="chain" id="PRO_5003261091" description="MRH domain-containing protein" evidence="8">
    <location>
        <begin position="17"/>
        <end position="382"/>
    </location>
</feature>
<dbReference type="PANTHER" id="PTHR15071">
    <property type="entry name" value="MANNOSE-6-PHOSPHATE RECEPTOR FAMILY MEMBER"/>
    <property type="match status" value="1"/>
</dbReference>
<dbReference type="Proteomes" id="UP000002729">
    <property type="component" value="Unassembled WGS sequence"/>
</dbReference>
<dbReference type="PROSITE" id="PS00022">
    <property type="entry name" value="EGF_1"/>
    <property type="match status" value="1"/>
</dbReference>
<dbReference type="InterPro" id="IPR044865">
    <property type="entry name" value="MRH_dom"/>
</dbReference>
<name>F0YIF2_AURAN</name>
<dbReference type="EMBL" id="GL833144">
    <property type="protein sequence ID" value="EGB05053.1"/>
    <property type="molecule type" value="Genomic_DNA"/>
</dbReference>
<keyword evidence="3" id="KW-0812">Transmembrane</keyword>
<feature type="signal peptide" evidence="8">
    <location>
        <begin position="1"/>
        <end position="16"/>
    </location>
</feature>
<reference evidence="10 11" key="1">
    <citation type="journal article" date="2011" name="Proc. Natl. Acad. Sci. U.S.A.">
        <title>Niche of harmful alga Aureococcus anophagefferens revealed through ecogenomics.</title>
        <authorList>
            <person name="Gobler C.J."/>
            <person name="Berry D.L."/>
            <person name="Dyhrman S.T."/>
            <person name="Wilhelm S.W."/>
            <person name="Salamov A."/>
            <person name="Lobanov A.V."/>
            <person name="Zhang Y."/>
            <person name="Collier J.L."/>
            <person name="Wurch L.L."/>
            <person name="Kustka A.B."/>
            <person name="Dill B.D."/>
            <person name="Shah M."/>
            <person name="VerBerkmoes N.C."/>
            <person name="Kuo A."/>
            <person name="Terry A."/>
            <person name="Pangilinan J."/>
            <person name="Lindquist E.A."/>
            <person name="Lucas S."/>
            <person name="Paulsen I.T."/>
            <person name="Hattenrath-Lehmann T.K."/>
            <person name="Talmage S.C."/>
            <person name="Walker E.A."/>
            <person name="Koch F."/>
            <person name="Burson A.M."/>
            <person name="Marcoval M.A."/>
            <person name="Tang Y.Z."/>
            <person name="Lecleir G.R."/>
            <person name="Coyne K.J."/>
            <person name="Berg G.M."/>
            <person name="Bertrand E.M."/>
            <person name="Saito M.A."/>
            <person name="Gladyshev V.N."/>
            <person name="Grigoriev I.V."/>
        </authorList>
    </citation>
    <scope>NUCLEOTIDE SEQUENCE [LARGE SCALE GENOMIC DNA]</scope>
    <source>
        <strain evidence="11">CCMP 1984</strain>
    </source>
</reference>
<evidence type="ECO:0000259" key="9">
    <source>
        <dbReference type="PROSITE" id="PS51914"/>
    </source>
</evidence>
<dbReference type="InterPro" id="IPR000742">
    <property type="entry name" value="EGF"/>
</dbReference>
<dbReference type="RefSeq" id="XP_009040182.1">
    <property type="nucleotide sequence ID" value="XM_009041934.1"/>
</dbReference>
<evidence type="ECO:0000313" key="10">
    <source>
        <dbReference type="EMBL" id="EGB05053.1"/>
    </source>
</evidence>
<evidence type="ECO:0000256" key="8">
    <source>
        <dbReference type="SAM" id="SignalP"/>
    </source>
</evidence>
<evidence type="ECO:0000256" key="2">
    <source>
        <dbReference type="ARBA" id="ARBA00022448"/>
    </source>
</evidence>
<dbReference type="SUPFAM" id="SSF50911">
    <property type="entry name" value="Mannose 6-phosphate receptor domain"/>
    <property type="match status" value="1"/>
</dbReference>
<evidence type="ECO:0000256" key="6">
    <source>
        <dbReference type="ARBA" id="ARBA00023136"/>
    </source>
</evidence>
<sequence>MASTMAKVIWLTLAAAAMPKTYDSHGCCMSCGELWCDGACTTDMAACASGASDLARCTFSWANLHWDLSPLRDAKPADQYYAISDNYVHSHQNWSYVVGVCRDVGLAAAPAACASTRGSGGDVYDFPSPGYQIFKGDWGFEECYRLGSPVDRSNYAWGLIDPQSPAFGIYVQYKGGNTCTDSISDKAECEDVIDGRTYCARSLRINVVCNNRISDIPRVEEVVEKRGCEYALTLNSMYGCPTECPVSGGSVCGNRGVCAYDGVEGGYTVTGDVGAARCLCKAPYAGAACEAVATAAAADERPPRNALFWVGLASLVSGLCLVTFSRERQLASLLSGLCHLFAPRRPGEIYMTKQKSYQAADETASPLLAEAEAFSDVSLSPR</sequence>
<dbReference type="OrthoDB" id="195884at2759"/>
<dbReference type="OMA" id="DWCETSI"/>
<comment type="subcellular location">
    <subcellularLocation>
        <location evidence="1">Endomembrane system</location>
    </subcellularLocation>
</comment>
<dbReference type="InParanoid" id="F0YIF2"/>
<organism evidence="11">
    <name type="scientific">Aureococcus anophagefferens</name>
    <name type="common">Harmful bloom alga</name>
    <dbReference type="NCBI Taxonomy" id="44056"/>
    <lineage>
        <taxon>Eukaryota</taxon>
        <taxon>Sar</taxon>
        <taxon>Stramenopiles</taxon>
        <taxon>Ochrophyta</taxon>
        <taxon>Pelagophyceae</taxon>
        <taxon>Pelagomonadales</taxon>
        <taxon>Pelagomonadaceae</taxon>
        <taxon>Aureococcus</taxon>
    </lineage>
</organism>
<dbReference type="GO" id="GO:0000139">
    <property type="term" value="C:Golgi membrane"/>
    <property type="evidence" value="ECO:0007669"/>
    <property type="project" value="UniProtKB-SubCell"/>
</dbReference>
<dbReference type="eggNOG" id="ENOG502T1NB">
    <property type="taxonomic scope" value="Eukaryota"/>
</dbReference>
<dbReference type="PROSITE" id="PS01186">
    <property type="entry name" value="EGF_2"/>
    <property type="match status" value="1"/>
</dbReference>
<dbReference type="GO" id="GO:0010008">
    <property type="term" value="C:endosome membrane"/>
    <property type="evidence" value="ECO:0007669"/>
    <property type="project" value="UniProtKB-SubCell"/>
</dbReference>
<evidence type="ECO:0000313" key="11">
    <source>
        <dbReference type="Proteomes" id="UP000002729"/>
    </source>
</evidence>
<evidence type="ECO:0000256" key="7">
    <source>
        <dbReference type="ARBA" id="ARBA00023157"/>
    </source>
</evidence>
<evidence type="ECO:0000256" key="5">
    <source>
        <dbReference type="ARBA" id="ARBA00022989"/>
    </source>
</evidence>
<keyword evidence="4 8" id="KW-0732">Signal</keyword>
<protein>
    <recommendedName>
        <fullName evidence="9">MRH domain-containing protein</fullName>
    </recommendedName>
</protein>
<evidence type="ECO:0000256" key="3">
    <source>
        <dbReference type="ARBA" id="ARBA00022692"/>
    </source>
</evidence>
<gene>
    <name evidence="10" type="ORF">AURANDRAFT_66685</name>
</gene>
<dbReference type="InterPro" id="IPR009011">
    <property type="entry name" value="Man6P_isomerase_rcpt-bd_dom_sf"/>
</dbReference>
<dbReference type="PROSITE" id="PS51914">
    <property type="entry name" value="MRH"/>
    <property type="match status" value="1"/>
</dbReference>
<dbReference type="KEGG" id="aaf:AURANDRAFT_66685"/>
<accession>F0YIF2</accession>